<dbReference type="InterPro" id="IPR018247">
    <property type="entry name" value="EF_Hand_1_Ca_BS"/>
</dbReference>
<dbReference type="EMBL" id="GDID01003454">
    <property type="protein sequence ID" value="JAP93152.1"/>
    <property type="molecule type" value="Transcribed_RNA"/>
</dbReference>
<dbReference type="Gene3D" id="1.10.238.10">
    <property type="entry name" value="EF-hand"/>
    <property type="match status" value="2"/>
</dbReference>
<dbReference type="InterPro" id="IPR011992">
    <property type="entry name" value="EF-hand-dom_pair"/>
</dbReference>
<evidence type="ECO:0000256" key="1">
    <source>
        <dbReference type="ARBA" id="ARBA00022737"/>
    </source>
</evidence>
<dbReference type="InterPro" id="IPR050403">
    <property type="entry name" value="Myosin_RLC"/>
</dbReference>
<gene>
    <name evidence="4" type="ORF">TPC1_14670</name>
</gene>
<evidence type="ECO:0000313" key="4">
    <source>
        <dbReference type="EMBL" id="JAP93152.1"/>
    </source>
</evidence>
<dbReference type="PROSITE" id="PS50222">
    <property type="entry name" value="EF_HAND_2"/>
    <property type="match status" value="2"/>
</dbReference>
<dbReference type="FunFam" id="1.10.238.10:FF:000001">
    <property type="entry name" value="Calmodulin 1"/>
    <property type="match status" value="1"/>
</dbReference>
<reference evidence="4" key="1">
    <citation type="submission" date="2015-07" db="EMBL/GenBank/DDBJ databases">
        <title>Adaptation to a free-living lifestyle via gene acquisitions in the diplomonad Trepomonas sp. PC1.</title>
        <authorList>
            <person name="Xu F."/>
            <person name="Jerlstrom-Hultqvist J."/>
            <person name="Kolisko M."/>
            <person name="Simpson A.G.B."/>
            <person name="Roger A.J."/>
            <person name="Svard S.G."/>
            <person name="Andersson J.O."/>
        </authorList>
    </citation>
    <scope>NUCLEOTIDE SEQUENCE</scope>
    <source>
        <strain evidence="4">PC1</strain>
    </source>
</reference>
<organism evidence="4">
    <name type="scientific">Trepomonas sp. PC1</name>
    <dbReference type="NCBI Taxonomy" id="1076344"/>
    <lineage>
        <taxon>Eukaryota</taxon>
        <taxon>Metamonada</taxon>
        <taxon>Diplomonadida</taxon>
        <taxon>Hexamitidae</taxon>
        <taxon>Hexamitinae</taxon>
        <taxon>Trepomonas</taxon>
    </lineage>
</organism>
<dbReference type="SMART" id="SM00054">
    <property type="entry name" value="EFh"/>
    <property type="match status" value="2"/>
</dbReference>
<proteinExistence type="predicted"/>
<evidence type="ECO:0000259" key="3">
    <source>
        <dbReference type="PROSITE" id="PS50222"/>
    </source>
</evidence>
<dbReference type="PANTHER" id="PTHR23049">
    <property type="entry name" value="MYOSIN REGULATORY LIGHT CHAIN 2"/>
    <property type="match status" value="1"/>
</dbReference>
<dbReference type="SUPFAM" id="SSF47473">
    <property type="entry name" value="EF-hand"/>
    <property type="match status" value="1"/>
</dbReference>
<feature type="domain" description="EF-hand" evidence="3">
    <location>
        <begin position="12"/>
        <end position="47"/>
    </location>
</feature>
<dbReference type="GO" id="GO:0005509">
    <property type="term" value="F:calcium ion binding"/>
    <property type="evidence" value="ECO:0007669"/>
    <property type="project" value="InterPro"/>
</dbReference>
<accession>A0A146K8G1</accession>
<keyword evidence="1" id="KW-0677">Repeat</keyword>
<feature type="domain" description="EF-hand" evidence="3">
    <location>
        <begin position="84"/>
        <end position="119"/>
    </location>
</feature>
<dbReference type="Pfam" id="PF13499">
    <property type="entry name" value="EF-hand_7"/>
    <property type="match status" value="1"/>
</dbReference>
<evidence type="ECO:0000256" key="2">
    <source>
        <dbReference type="ARBA" id="ARBA00022837"/>
    </source>
</evidence>
<sequence>MDADIPTDLIEDLLNEYKETFVAMDQDGDGLITKADFERLLFTLNQKPSQEELDDMYSAIDPENQKINFTQFIKLLVVLHRHFDREETLRSVFLCFDRNGDGNLGTSEILYVLKQLGIQVSRQEVEDVVQEQGGCIGFEQFCKVFGRYELQ</sequence>
<dbReference type="PROSITE" id="PS00018">
    <property type="entry name" value="EF_HAND_1"/>
    <property type="match status" value="2"/>
</dbReference>
<keyword evidence="2" id="KW-0106">Calcium</keyword>
<dbReference type="InterPro" id="IPR002048">
    <property type="entry name" value="EF_hand_dom"/>
</dbReference>
<dbReference type="Pfam" id="PF13202">
    <property type="entry name" value="EF-hand_5"/>
    <property type="match status" value="1"/>
</dbReference>
<name>A0A146K8G1_9EUKA</name>
<dbReference type="AlphaFoldDB" id="A0A146K8G1"/>
<protein>
    <submittedName>
        <fullName evidence="4">Calmodulin</fullName>
    </submittedName>
</protein>
<dbReference type="CDD" id="cd00051">
    <property type="entry name" value="EFh"/>
    <property type="match status" value="1"/>
</dbReference>